<protein>
    <recommendedName>
        <fullName evidence="1">DUF2470 domain-containing protein</fullName>
    </recommendedName>
</protein>
<dbReference type="GO" id="GO:0009507">
    <property type="term" value="C:chloroplast"/>
    <property type="evidence" value="ECO:0000318"/>
    <property type="project" value="GO_Central"/>
</dbReference>
<gene>
    <name evidence="2" type="ORF">LSAT_V11C400192680</name>
</gene>
<organism evidence="2 3">
    <name type="scientific">Lactuca sativa</name>
    <name type="common">Garden lettuce</name>
    <dbReference type="NCBI Taxonomy" id="4236"/>
    <lineage>
        <taxon>Eukaryota</taxon>
        <taxon>Viridiplantae</taxon>
        <taxon>Streptophyta</taxon>
        <taxon>Embryophyta</taxon>
        <taxon>Tracheophyta</taxon>
        <taxon>Spermatophyta</taxon>
        <taxon>Magnoliopsida</taxon>
        <taxon>eudicotyledons</taxon>
        <taxon>Gunneridae</taxon>
        <taxon>Pentapetalae</taxon>
        <taxon>asterids</taxon>
        <taxon>campanulids</taxon>
        <taxon>Asterales</taxon>
        <taxon>Asteraceae</taxon>
        <taxon>Cichorioideae</taxon>
        <taxon>Cichorieae</taxon>
        <taxon>Lactucinae</taxon>
        <taxon>Lactuca</taxon>
    </lineage>
</organism>
<dbReference type="Gramene" id="rna-gnl|WGS:NBSK|LSAT_4X88641_mrna">
    <property type="protein sequence ID" value="cds-PLY89121.1"/>
    <property type="gene ID" value="gene-LSAT_4X88641"/>
</dbReference>
<dbReference type="AlphaFoldDB" id="A0A9R1VP03"/>
<dbReference type="PANTHER" id="PTHR13343">
    <property type="entry name" value="CREG1 PROTEIN"/>
    <property type="match status" value="1"/>
</dbReference>
<feature type="domain" description="DUF2470" evidence="1">
    <location>
        <begin position="219"/>
        <end position="291"/>
    </location>
</feature>
<dbReference type="Pfam" id="PF10615">
    <property type="entry name" value="DUF2470"/>
    <property type="match status" value="1"/>
</dbReference>
<evidence type="ECO:0000313" key="3">
    <source>
        <dbReference type="Proteomes" id="UP000235145"/>
    </source>
</evidence>
<proteinExistence type="predicted"/>
<keyword evidence="3" id="KW-1185">Reference proteome</keyword>
<dbReference type="InterPro" id="IPR019595">
    <property type="entry name" value="DUF2470"/>
</dbReference>
<dbReference type="SUPFAM" id="SSF50475">
    <property type="entry name" value="FMN-binding split barrel"/>
    <property type="match status" value="1"/>
</dbReference>
<comment type="caution">
    <text evidence="2">The sequence shown here is derived from an EMBL/GenBank/DDBJ whole genome shotgun (WGS) entry which is preliminary data.</text>
</comment>
<dbReference type="OrthoDB" id="2138282at2759"/>
<dbReference type="Gene3D" id="2.30.110.10">
    <property type="entry name" value="Electron Transport, Fmn-binding Protein, Chain A"/>
    <property type="match status" value="1"/>
</dbReference>
<dbReference type="EMBL" id="NBSK02000004">
    <property type="protein sequence ID" value="KAJ0208829.1"/>
    <property type="molecule type" value="Genomic_DNA"/>
</dbReference>
<reference evidence="2 3" key="1">
    <citation type="journal article" date="2017" name="Nat. Commun.">
        <title>Genome assembly with in vitro proximity ligation data and whole-genome triplication in lettuce.</title>
        <authorList>
            <person name="Reyes-Chin-Wo S."/>
            <person name="Wang Z."/>
            <person name="Yang X."/>
            <person name="Kozik A."/>
            <person name="Arikit S."/>
            <person name="Song C."/>
            <person name="Xia L."/>
            <person name="Froenicke L."/>
            <person name="Lavelle D.O."/>
            <person name="Truco M.J."/>
            <person name="Xia R."/>
            <person name="Zhu S."/>
            <person name="Xu C."/>
            <person name="Xu H."/>
            <person name="Xu X."/>
            <person name="Cox K."/>
            <person name="Korf I."/>
            <person name="Meyers B.C."/>
            <person name="Michelmore R.W."/>
        </authorList>
    </citation>
    <scope>NUCLEOTIDE SEQUENCE [LARGE SCALE GENOMIC DNA]</scope>
    <source>
        <strain evidence="3">cv. Salinas</strain>
        <tissue evidence="2">Seedlings</tissue>
    </source>
</reference>
<evidence type="ECO:0000259" key="1">
    <source>
        <dbReference type="Pfam" id="PF10615"/>
    </source>
</evidence>
<name>A0A9R1VP03_LACSA</name>
<dbReference type="Gene3D" id="3.20.180.10">
    <property type="entry name" value="PNP-oxidase-like"/>
    <property type="match status" value="1"/>
</dbReference>
<sequence>MLPHAQSMTSPLQSIFSPKLPISHSKPIFNYKPRFDPPKSLLLQPLRCSVSLAPEQTHLQSNVTTKSNKPSPAEISRTIMELSSVGTFSTTAQDNWPLAVGVRFAVDPEGTPIVCLSASHHHFANDKRSSLNVQLEQSGLRTTQCTIQGSLHRPDDENLLKKIKSLWAKRFGEKADNEFIHILDVQRVLQMDNFMEDGVWVSSSDYGLANADPLKDSAERLVHEINTNNMEDVLRFCNVFVDSDVQVSEAKMVWVDRLGFDIHLYSPQNDVFEVRIPFPREVTDEKGAKSSFNGMSQTAWEVEKNYHTLEFEKVKQLKKIASKVQ</sequence>
<dbReference type="InterPro" id="IPR037119">
    <property type="entry name" value="Haem_oxidase_HugZ-like_sf"/>
</dbReference>
<dbReference type="InterPro" id="IPR012349">
    <property type="entry name" value="Split_barrel_FMN-bd"/>
</dbReference>
<dbReference type="Proteomes" id="UP000235145">
    <property type="component" value="Unassembled WGS sequence"/>
</dbReference>
<dbReference type="PANTHER" id="PTHR13343:SF22">
    <property type="entry name" value="GLUTAMYL-TRNA REDUCTASE-BINDING PROTEIN, CHLOROPLASTIC"/>
    <property type="match status" value="1"/>
</dbReference>
<accession>A0A9R1VP03</accession>
<evidence type="ECO:0000313" key="2">
    <source>
        <dbReference type="EMBL" id="KAJ0208829.1"/>
    </source>
</evidence>